<gene>
    <name evidence="1" type="ORF">FF38_05310</name>
</gene>
<organism evidence="1 2">
    <name type="scientific">Lucilia cuprina</name>
    <name type="common">Green bottle fly</name>
    <name type="synonym">Australian sheep blowfly</name>
    <dbReference type="NCBI Taxonomy" id="7375"/>
    <lineage>
        <taxon>Eukaryota</taxon>
        <taxon>Metazoa</taxon>
        <taxon>Ecdysozoa</taxon>
        <taxon>Arthropoda</taxon>
        <taxon>Hexapoda</taxon>
        <taxon>Insecta</taxon>
        <taxon>Pterygota</taxon>
        <taxon>Neoptera</taxon>
        <taxon>Endopterygota</taxon>
        <taxon>Diptera</taxon>
        <taxon>Brachycera</taxon>
        <taxon>Muscomorpha</taxon>
        <taxon>Oestroidea</taxon>
        <taxon>Calliphoridae</taxon>
        <taxon>Luciliinae</taxon>
        <taxon>Lucilia</taxon>
    </lineage>
</organism>
<dbReference type="SUPFAM" id="SSF47195">
    <property type="entry name" value="TMV-like viral coat proteins"/>
    <property type="match status" value="1"/>
</dbReference>
<dbReference type="STRING" id="7375.A0A0L0BTX7"/>
<dbReference type="InterPro" id="IPR036417">
    <property type="entry name" value="TMV-like_coat_sf"/>
</dbReference>
<sequence length="183" mass="21625">MTEETNCLRPATAAPVPGSGGEYVWTHREPLMHLQKYTPFFRLIDFVEKTRTKRFYEPAERFEILMSACILRHPAPFCQNRRFPEDYWANLSIGPVAEAFDRLIAALDIPSPQLLSQMNAQDWDTWKKKFDLAMADIRRLSYCTDLDKLADIGIYNRHTFEQRFNMQWHEQNLVQHTAMQQRI</sequence>
<dbReference type="EMBL" id="JRES01001467">
    <property type="protein sequence ID" value="KNC22674.1"/>
    <property type="molecule type" value="Genomic_DNA"/>
</dbReference>
<name>A0A0L0BTX7_LUCCU</name>
<proteinExistence type="predicted"/>
<dbReference type="Pfam" id="PF00721">
    <property type="entry name" value="TMV_coat"/>
    <property type="match status" value="1"/>
</dbReference>
<dbReference type="InterPro" id="IPR001337">
    <property type="entry name" value="TMV-like_coat"/>
</dbReference>
<keyword evidence="2" id="KW-1185">Reference proteome</keyword>
<accession>A0A0L0BTX7</accession>
<comment type="caution">
    <text evidence="1">The sequence shown here is derived from an EMBL/GenBank/DDBJ whole genome shotgun (WGS) entry which is preliminary data.</text>
</comment>
<dbReference type="Gene3D" id="1.20.120.70">
    <property type="entry name" value="Tobacco mosaic virus-like, coat protein"/>
    <property type="match status" value="1"/>
</dbReference>
<protein>
    <submittedName>
        <fullName evidence="1">Uncharacterized protein</fullName>
    </submittedName>
</protein>
<dbReference type="OrthoDB" id="7886639at2759"/>
<evidence type="ECO:0000313" key="2">
    <source>
        <dbReference type="Proteomes" id="UP000037069"/>
    </source>
</evidence>
<evidence type="ECO:0000313" key="1">
    <source>
        <dbReference type="EMBL" id="KNC22674.1"/>
    </source>
</evidence>
<reference evidence="1 2" key="1">
    <citation type="journal article" date="2015" name="Nat. Commun.">
        <title>Lucilia cuprina genome unlocks parasitic fly biology to underpin future interventions.</title>
        <authorList>
            <person name="Anstead C.A."/>
            <person name="Korhonen P.K."/>
            <person name="Young N.D."/>
            <person name="Hall R.S."/>
            <person name="Jex A.R."/>
            <person name="Murali S.C."/>
            <person name="Hughes D.S."/>
            <person name="Lee S.F."/>
            <person name="Perry T."/>
            <person name="Stroehlein A.J."/>
            <person name="Ansell B.R."/>
            <person name="Breugelmans B."/>
            <person name="Hofmann A."/>
            <person name="Qu J."/>
            <person name="Dugan S."/>
            <person name="Lee S.L."/>
            <person name="Chao H."/>
            <person name="Dinh H."/>
            <person name="Han Y."/>
            <person name="Doddapaneni H.V."/>
            <person name="Worley K.C."/>
            <person name="Muzny D.M."/>
            <person name="Ioannidis P."/>
            <person name="Waterhouse R.M."/>
            <person name="Zdobnov E.M."/>
            <person name="James P.J."/>
            <person name="Bagnall N.H."/>
            <person name="Kotze A.C."/>
            <person name="Gibbs R.A."/>
            <person name="Richards S."/>
            <person name="Batterham P."/>
            <person name="Gasser R.B."/>
        </authorList>
    </citation>
    <scope>NUCLEOTIDE SEQUENCE [LARGE SCALE GENOMIC DNA]</scope>
    <source>
        <strain evidence="1 2">LS</strain>
        <tissue evidence="1">Full body</tissue>
    </source>
</reference>
<dbReference type="AlphaFoldDB" id="A0A0L0BTX7"/>
<dbReference type="Proteomes" id="UP000037069">
    <property type="component" value="Unassembled WGS sequence"/>
</dbReference>
<dbReference type="GO" id="GO:0005198">
    <property type="term" value="F:structural molecule activity"/>
    <property type="evidence" value="ECO:0007669"/>
    <property type="project" value="InterPro"/>
</dbReference>
<dbReference type="OMA" id="EILMSAC"/>